<dbReference type="EMBL" id="JACHGT010000008">
    <property type="protein sequence ID" value="MBB6036244.1"/>
    <property type="molecule type" value="Genomic_DNA"/>
</dbReference>
<accession>A0A841FK41</accession>
<protein>
    <recommendedName>
        <fullName evidence="3">Mycothiol-dependent maleylpyruvate isomerase metal-binding domain-containing protein</fullName>
    </recommendedName>
</protein>
<name>A0A841FK41_9ACTN</name>
<proteinExistence type="predicted"/>
<sequence>MDLELVLPLAVAALSGRPAADWERPAGPVAWTCRETAEHLADDLFGYAAQLSPPTPPLDGYVPFRVEPMRDGGPASAIWADPDAGVEGLLRVVEAAGGLLTAVLRAKGPEVRAFHSLGVTDPSGYEALALVETLAHIDDIATGLGVPWDPPAEVCARVLARLFPTVEIAAEGPWATLLWASGRRDLPGRERQSAWAPDPTVRP</sequence>
<reference evidence="1 2" key="1">
    <citation type="submission" date="2020-08" db="EMBL/GenBank/DDBJ databases">
        <title>Genomic Encyclopedia of Type Strains, Phase IV (KMG-IV): sequencing the most valuable type-strain genomes for metagenomic binning, comparative biology and taxonomic classification.</title>
        <authorList>
            <person name="Goeker M."/>
        </authorList>
    </citation>
    <scope>NUCLEOTIDE SEQUENCE [LARGE SCALE GENOMIC DNA]</scope>
    <source>
        <strain evidence="1 2">YIM 65646</strain>
    </source>
</reference>
<comment type="caution">
    <text evidence="1">The sequence shown here is derived from an EMBL/GenBank/DDBJ whole genome shotgun (WGS) entry which is preliminary data.</text>
</comment>
<evidence type="ECO:0000313" key="1">
    <source>
        <dbReference type="EMBL" id="MBB6036244.1"/>
    </source>
</evidence>
<gene>
    <name evidence="1" type="ORF">HNR73_004112</name>
</gene>
<dbReference type="RefSeq" id="WP_184789075.1">
    <property type="nucleotide sequence ID" value="NZ_BONT01000046.1"/>
</dbReference>
<dbReference type="AlphaFoldDB" id="A0A841FK41"/>
<evidence type="ECO:0000313" key="2">
    <source>
        <dbReference type="Proteomes" id="UP000548476"/>
    </source>
</evidence>
<organism evidence="1 2">
    <name type="scientific">Phytomonospora endophytica</name>
    <dbReference type="NCBI Taxonomy" id="714109"/>
    <lineage>
        <taxon>Bacteria</taxon>
        <taxon>Bacillati</taxon>
        <taxon>Actinomycetota</taxon>
        <taxon>Actinomycetes</taxon>
        <taxon>Micromonosporales</taxon>
        <taxon>Micromonosporaceae</taxon>
        <taxon>Phytomonospora</taxon>
    </lineage>
</organism>
<dbReference type="SUPFAM" id="SSF109854">
    <property type="entry name" value="DinB/YfiT-like putative metalloenzymes"/>
    <property type="match status" value="1"/>
</dbReference>
<dbReference type="Proteomes" id="UP000548476">
    <property type="component" value="Unassembled WGS sequence"/>
</dbReference>
<evidence type="ECO:0008006" key="3">
    <source>
        <dbReference type="Google" id="ProtNLM"/>
    </source>
</evidence>
<dbReference type="InterPro" id="IPR034660">
    <property type="entry name" value="DinB/YfiT-like"/>
</dbReference>
<keyword evidence="2" id="KW-1185">Reference proteome</keyword>